<evidence type="ECO:0000313" key="3">
    <source>
        <dbReference type="Proteomes" id="UP001140949"/>
    </source>
</evidence>
<reference evidence="2" key="1">
    <citation type="journal article" date="2023" name="GigaByte">
        <title>Genome assembly of the bearded iris, Iris pallida Lam.</title>
        <authorList>
            <person name="Bruccoleri R.E."/>
            <person name="Oakeley E.J."/>
            <person name="Faust A.M.E."/>
            <person name="Altorfer M."/>
            <person name="Dessus-Babus S."/>
            <person name="Burckhardt D."/>
            <person name="Oertli M."/>
            <person name="Naumann U."/>
            <person name="Petersen F."/>
            <person name="Wong J."/>
        </authorList>
    </citation>
    <scope>NUCLEOTIDE SEQUENCE</scope>
    <source>
        <strain evidence="2">GSM-AAB239-AS_SAM_17_03QT</strain>
    </source>
</reference>
<dbReference type="PANTHER" id="PTHR14614">
    <property type="entry name" value="HEPATOCELLULAR CARCINOMA-ASSOCIATED ANTIGEN"/>
    <property type="match status" value="1"/>
</dbReference>
<feature type="compositionally biased region" description="Acidic residues" evidence="1">
    <location>
        <begin position="1"/>
        <end position="10"/>
    </location>
</feature>
<dbReference type="Proteomes" id="UP001140949">
    <property type="component" value="Unassembled WGS sequence"/>
</dbReference>
<evidence type="ECO:0000313" key="2">
    <source>
        <dbReference type="EMBL" id="KAJ6839360.1"/>
    </source>
</evidence>
<sequence>MAESSDEDSNGDLLLRTLLEEEGEGPPSLDRSNQQHLQEEERHHHLESIGAAIVTRQLPSLGLSFQLWPAAASLLALLDLDPSRLLLPPSSPLRLLELGSGTGLAGIAAAALLRADVTLTDLPHVLPNLRSNAESNAPLVAARGGSLRVRQLRWGSPEDEAALGGAAAFDAVVAADVVYHEHLFDPLLRTVGAFVREGEGTAFLMAHLRRWKKRDALFFRKARKSFRVALVHADPPLPGSRTGVAVYRFTAK</sequence>
<dbReference type="AlphaFoldDB" id="A0AAX6HE57"/>
<dbReference type="Pfam" id="PF10294">
    <property type="entry name" value="Methyltransf_16"/>
    <property type="match status" value="1"/>
</dbReference>
<organism evidence="2 3">
    <name type="scientific">Iris pallida</name>
    <name type="common">Sweet iris</name>
    <dbReference type="NCBI Taxonomy" id="29817"/>
    <lineage>
        <taxon>Eukaryota</taxon>
        <taxon>Viridiplantae</taxon>
        <taxon>Streptophyta</taxon>
        <taxon>Embryophyta</taxon>
        <taxon>Tracheophyta</taxon>
        <taxon>Spermatophyta</taxon>
        <taxon>Magnoliopsida</taxon>
        <taxon>Liliopsida</taxon>
        <taxon>Asparagales</taxon>
        <taxon>Iridaceae</taxon>
        <taxon>Iridoideae</taxon>
        <taxon>Irideae</taxon>
        <taxon>Iris</taxon>
    </lineage>
</organism>
<feature type="region of interest" description="Disordered" evidence="1">
    <location>
        <begin position="1"/>
        <end position="43"/>
    </location>
</feature>
<dbReference type="Gene3D" id="3.40.50.150">
    <property type="entry name" value="Vaccinia Virus protein VP39"/>
    <property type="match status" value="1"/>
</dbReference>
<dbReference type="PANTHER" id="PTHR14614:SF132">
    <property type="entry name" value="PROTEIN-LYSINE METHYLTRANSFERASE C42C1.13"/>
    <property type="match status" value="1"/>
</dbReference>
<dbReference type="SUPFAM" id="SSF53335">
    <property type="entry name" value="S-adenosyl-L-methionine-dependent methyltransferases"/>
    <property type="match status" value="1"/>
</dbReference>
<evidence type="ECO:0000256" key="1">
    <source>
        <dbReference type="SAM" id="MobiDB-lite"/>
    </source>
</evidence>
<name>A0AAX6HE57_IRIPA</name>
<dbReference type="EMBL" id="JANAVB010010000">
    <property type="protein sequence ID" value="KAJ6839360.1"/>
    <property type="molecule type" value="Genomic_DNA"/>
</dbReference>
<keyword evidence="3" id="KW-1185">Reference proteome</keyword>
<comment type="caution">
    <text evidence="2">The sequence shown here is derived from an EMBL/GenBank/DDBJ whole genome shotgun (WGS) entry which is preliminary data.</text>
</comment>
<accession>A0AAX6HE57</accession>
<protein>
    <submittedName>
        <fullName evidence="2">Uncharacterized protein</fullName>
    </submittedName>
</protein>
<reference evidence="2" key="2">
    <citation type="submission" date="2023-04" db="EMBL/GenBank/DDBJ databases">
        <authorList>
            <person name="Bruccoleri R.E."/>
            <person name="Oakeley E.J."/>
            <person name="Faust A.-M."/>
            <person name="Dessus-Babus S."/>
            <person name="Altorfer M."/>
            <person name="Burckhardt D."/>
            <person name="Oertli M."/>
            <person name="Naumann U."/>
            <person name="Petersen F."/>
            <person name="Wong J."/>
        </authorList>
    </citation>
    <scope>NUCLEOTIDE SEQUENCE</scope>
    <source>
        <strain evidence="2">GSM-AAB239-AS_SAM_17_03QT</strain>
        <tissue evidence="2">Leaf</tissue>
    </source>
</reference>
<dbReference type="InterPro" id="IPR019410">
    <property type="entry name" value="Methyltransf_16"/>
</dbReference>
<gene>
    <name evidence="2" type="ORF">M6B38_315240</name>
</gene>
<proteinExistence type="predicted"/>
<dbReference type="InterPro" id="IPR029063">
    <property type="entry name" value="SAM-dependent_MTases_sf"/>
</dbReference>